<dbReference type="SUPFAM" id="SSF53244">
    <property type="entry name" value="MurD-like peptide ligases, peptide-binding domain"/>
    <property type="match status" value="1"/>
</dbReference>
<dbReference type="AlphaFoldDB" id="A0A1Z3U6S5"/>
<reference evidence="16 18" key="4">
    <citation type="journal article" date="2023" name="FEMS Microbes">
        <title>Whole genomes of deep-sea sponge-associated bacteria exhibit high novel natural product potential.</title>
        <authorList>
            <person name="Hesketh-Best P.J."/>
            <person name="January G.G."/>
            <person name="Koch M.J."/>
            <person name="Warburton P.J."/>
            <person name="Howell K.L."/>
            <person name="Upton M."/>
        </authorList>
    </citation>
    <scope>NUCLEOTIDE SEQUENCE [LARGE SCALE GENOMIC DNA]</scope>
    <source>
        <strain evidence="16 18">PC206-O</strain>
    </source>
</reference>
<gene>
    <name evidence="10 16" type="primary">murF</name>
    <name evidence="15" type="ORF">CEP68_03585</name>
    <name evidence="16" type="ORF">NJD11_00095</name>
</gene>
<evidence type="ECO:0000256" key="8">
    <source>
        <dbReference type="ARBA" id="ARBA00023306"/>
    </source>
</evidence>
<dbReference type="HAMAP" id="MF_02019">
    <property type="entry name" value="MurF"/>
    <property type="match status" value="1"/>
</dbReference>
<dbReference type="Pfam" id="PF02875">
    <property type="entry name" value="Mur_ligase_C"/>
    <property type="match status" value="1"/>
</dbReference>
<keyword evidence="3 10" id="KW-0132">Cell division</keyword>
<dbReference type="InterPro" id="IPR035911">
    <property type="entry name" value="MurE/MurF_N"/>
</dbReference>
<feature type="domain" description="Mur ligase N-terminal catalytic" evidence="12">
    <location>
        <begin position="30"/>
        <end position="84"/>
    </location>
</feature>
<dbReference type="GO" id="GO:0009252">
    <property type="term" value="P:peptidoglycan biosynthetic process"/>
    <property type="evidence" value="ECO:0007669"/>
    <property type="project" value="UniProtKB-UniRule"/>
</dbReference>
<dbReference type="GO" id="GO:0051301">
    <property type="term" value="P:cell division"/>
    <property type="evidence" value="ECO:0007669"/>
    <property type="project" value="UniProtKB-KW"/>
</dbReference>
<evidence type="ECO:0000256" key="7">
    <source>
        <dbReference type="ARBA" id="ARBA00022984"/>
    </source>
</evidence>
<evidence type="ECO:0000256" key="3">
    <source>
        <dbReference type="ARBA" id="ARBA00022618"/>
    </source>
</evidence>
<dbReference type="InterPro" id="IPR036565">
    <property type="entry name" value="Mur-like_cat_sf"/>
</dbReference>
<evidence type="ECO:0000256" key="6">
    <source>
        <dbReference type="ARBA" id="ARBA00022960"/>
    </source>
</evidence>
<name>A0A1Z3U6S5_BREVE</name>
<feature type="domain" description="Mur ligase central" evidence="14">
    <location>
        <begin position="110"/>
        <end position="299"/>
    </location>
</feature>
<dbReference type="Pfam" id="PF01225">
    <property type="entry name" value="Mur_ligase"/>
    <property type="match status" value="1"/>
</dbReference>
<dbReference type="GeneID" id="34014911"/>
<dbReference type="GO" id="GO:0047480">
    <property type="term" value="F:UDP-N-acetylmuramoyl-tripeptide-D-alanyl-D-alanine ligase activity"/>
    <property type="evidence" value="ECO:0007669"/>
    <property type="project" value="UniProtKB-UniRule"/>
</dbReference>
<dbReference type="EMBL" id="JAMYEC010000001">
    <property type="protein sequence ID" value="MDX2333339.1"/>
    <property type="molecule type" value="Genomic_DNA"/>
</dbReference>
<dbReference type="InterPro" id="IPR013221">
    <property type="entry name" value="Mur_ligase_cen"/>
</dbReference>
<dbReference type="GO" id="GO:0005737">
    <property type="term" value="C:cytoplasm"/>
    <property type="evidence" value="ECO:0007669"/>
    <property type="project" value="UniProtKB-SubCell"/>
</dbReference>
<feature type="binding site" evidence="10">
    <location>
        <begin position="112"/>
        <end position="118"/>
    </location>
    <ligand>
        <name>ATP</name>
        <dbReference type="ChEBI" id="CHEBI:30616"/>
    </ligand>
</feature>
<feature type="domain" description="Mur ligase C-terminal" evidence="13">
    <location>
        <begin position="334"/>
        <end position="447"/>
    </location>
</feature>
<proteinExistence type="inferred from homology"/>
<dbReference type="InterPro" id="IPR000713">
    <property type="entry name" value="Mur_ligase_N"/>
</dbReference>
<reference evidence="16" key="3">
    <citation type="submission" date="2022-06" db="EMBL/GenBank/DDBJ databases">
        <authorList>
            <person name="Hesketh-Best P.J."/>
            <person name="Koch M.J."/>
        </authorList>
    </citation>
    <scope>NUCLEOTIDE SEQUENCE</scope>
    <source>
        <strain evidence="16">PC206-O</strain>
    </source>
</reference>
<keyword evidence="8 10" id="KW-0131">Cell cycle</keyword>
<reference evidence="17" key="1">
    <citation type="submission" date="2017-06" db="EMBL/GenBank/DDBJ databases">
        <title>FDA dAtabase for Regulatory Grade micrObial Sequences (FDA-ARGOS): Supporting development and validation of Infectious Disease Dx tests.</title>
        <authorList>
            <person name="Minogue T."/>
            <person name="Wolcott M."/>
            <person name="Wasieloski L."/>
            <person name="Aguilar W."/>
            <person name="Moore D."/>
            <person name="Tallon L."/>
            <person name="Sadzewicz L."/>
            <person name="Sengamalay N."/>
            <person name="Ott S."/>
            <person name="Godinez A."/>
            <person name="Nagaraj S."/>
            <person name="Nadendla S."/>
            <person name="Geyer C."/>
            <person name="Sichtig H."/>
        </authorList>
    </citation>
    <scope>NUCLEOTIDE SEQUENCE [LARGE SCALE GENOMIC DNA]</scope>
    <source>
        <strain evidence="17">FDAARGOS_289</strain>
    </source>
</reference>
<accession>A0A1Z3U6S5</accession>
<dbReference type="GO" id="GO:0008360">
    <property type="term" value="P:regulation of cell shape"/>
    <property type="evidence" value="ECO:0007669"/>
    <property type="project" value="UniProtKB-KW"/>
</dbReference>
<dbReference type="Gene3D" id="3.40.1390.10">
    <property type="entry name" value="MurE/MurF, N-terminal domain"/>
    <property type="match status" value="1"/>
</dbReference>
<evidence type="ECO:0000259" key="13">
    <source>
        <dbReference type="Pfam" id="PF02875"/>
    </source>
</evidence>
<dbReference type="PANTHER" id="PTHR43024:SF1">
    <property type="entry name" value="UDP-N-ACETYLMURAMOYL-TRIPEPTIDE--D-ALANYL-D-ALANINE LIGASE"/>
    <property type="match status" value="1"/>
</dbReference>
<dbReference type="SUPFAM" id="SSF53623">
    <property type="entry name" value="MurD-like peptide ligases, catalytic domain"/>
    <property type="match status" value="1"/>
</dbReference>
<dbReference type="InterPro" id="IPR004101">
    <property type="entry name" value="Mur_ligase_C"/>
</dbReference>
<evidence type="ECO:0000256" key="2">
    <source>
        <dbReference type="ARBA" id="ARBA00022598"/>
    </source>
</evidence>
<evidence type="ECO:0000256" key="5">
    <source>
        <dbReference type="ARBA" id="ARBA00022840"/>
    </source>
</evidence>
<dbReference type="NCBIfam" id="TIGR01143">
    <property type="entry name" value="murF"/>
    <property type="match status" value="1"/>
</dbReference>
<dbReference type="Proteomes" id="UP001272940">
    <property type="component" value="Unassembled WGS sequence"/>
</dbReference>
<dbReference type="InterPro" id="IPR051046">
    <property type="entry name" value="MurCDEF_CellWall_CoF430Synth"/>
</dbReference>
<keyword evidence="4 10" id="KW-0547">Nucleotide-binding</keyword>
<comment type="subcellular location">
    <subcellularLocation>
        <location evidence="10 11">Cytoplasm</location>
    </subcellularLocation>
</comment>
<evidence type="ECO:0000256" key="9">
    <source>
        <dbReference type="ARBA" id="ARBA00023316"/>
    </source>
</evidence>
<comment type="catalytic activity">
    <reaction evidence="10 11">
        <text>D-alanyl-D-alanine + UDP-N-acetyl-alpha-D-muramoyl-L-alanyl-gamma-D-glutamyl-meso-2,6-diaminopimelate + ATP = UDP-N-acetyl-alpha-D-muramoyl-L-alanyl-gamma-D-glutamyl-meso-2,6-diaminopimeloyl-D-alanyl-D-alanine + ADP + phosphate + H(+)</text>
        <dbReference type="Rhea" id="RHEA:28374"/>
        <dbReference type="ChEBI" id="CHEBI:15378"/>
        <dbReference type="ChEBI" id="CHEBI:30616"/>
        <dbReference type="ChEBI" id="CHEBI:43474"/>
        <dbReference type="ChEBI" id="CHEBI:57822"/>
        <dbReference type="ChEBI" id="CHEBI:61386"/>
        <dbReference type="ChEBI" id="CHEBI:83905"/>
        <dbReference type="ChEBI" id="CHEBI:456216"/>
        <dbReference type="EC" id="6.3.2.10"/>
    </reaction>
</comment>
<evidence type="ECO:0000259" key="14">
    <source>
        <dbReference type="Pfam" id="PF08245"/>
    </source>
</evidence>
<reference evidence="15" key="2">
    <citation type="submission" date="2017-12" db="EMBL/GenBank/DDBJ databases">
        <title>FDA dAtabase for Regulatory Grade micrObial Sequences (FDA-ARGOS): Supporting development and validation of Infectious Disease Dx tests.</title>
        <authorList>
            <person name="Campos J."/>
            <person name="Goldberg B."/>
            <person name="Tallon L."/>
            <person name="Sadzewicz L."/>
            <person name="Sengamalay N."/>
            <person name="Ott S."/>
            <person name="Godinez A."/>
            <person name="Nagaraj S."/>
            <person name="Vavikolanu K."/>
            <person name="Vyas G."/>
            <person name="Nadendla S."/>
            <person name="Aluvathingal J."/>
            <person name="Geyer C."/>
            <person name="Nandy P."/>
            <person name="Hobson J."/>
            <person name="Sichtig H."/>
        </authorList>
    </citation>
    <scope>NUCLEOTIDE SEQUENCE</scope>
    <source>
        <strain evidence="15">FDAARGOS_289</strain>
    </source>
</reference>
<evidence type="ECO:0000313" key="17">
    <source>
        <dbReference type="Proteomes" id="UP000197050"/>
    </source>
</evidence>
<dbReference type="KEGG" id="bvc:CEP68_03585"/>
<dbReference type="RefSeq" id="WP_066626451.1">
    <property type="nucleotide sequence ID" value="NZ_CP022048.2"/>
</dbReference>
<comment type="similarity">
    <text evidence="10">Belongs to the MurCDEF family. MurF subfamily.</text>
</comment>
<dbReference type="PANTHER" id="PTHR43024">
    <property type="entry name" value="UDP-N-ACETYLMURAMOYL-TRIPEPTIDE--D-ALANYL-D-ALANINE LIGASE"/>
    <property type="match status" value="1"/>
</dbReference>
<evidence type="ECO:0000256" key="11">
    <source>
        <dbReference type="RuleBase" id="RU004136"/>
    </source>
</evidence>
<sequence>MPENSARPLWSAAEVAAATGGVLHGDDRPITGLTYNSREIVPGDLFLALKGERDGHQFASGAFASGAAAALVENEVDGGPCVVVPDTLRGLEALGVAARERAPHVRRAAVTGSVGKTSVTQAIKAGLDLAGPAHGSIKSYNNHIGVPLTLARMPVETRRAVFEIGMNAPGEIAPLSRFVAPHAACVTTVGPVHIEAFADGEAGVAREKATIFQGLVPGGAAVANGDVAFSAILCDAAKAVGARLLTFGSDAGHDARLLDFRPDAEGAAVAAELFGRRIDYRLAQSGAHWGLNSLCVLLMLDALDVSLETGLEALAGFQPLAGRGQTRTVTTPDGAFTLIDESYNANPLSMAAGFKTLGARSTSGRRVVVLTDMLELGEQSRDLHEGLAGPIDAASLDLVHAAGPEMRWLYDALPVSRRGVWRATAAELAAEAGLLVAPGDIVMVKGSNGSKASLVAQALANLSRAEGVPSSSDAPRASR</sequence>
<dbReference type="EC" id="6.3.2.10" evidence="10 11"/>
<keyword evidence="9 10" id="KW-0961">Cell wall biogenesis/degradation</keyword>
<keyword evidence="6 10" id="KW-0133">Cell shape</keyword>
<protein>
    <recommendedName>
        <fullName evidence="10 11">UDP-N-acetylmuramoyl-tripeptide--D-alanyl-D-alanine ligase</fullName>
        <ecNumber evidence="10 11">6.3.2.10</ecNumber>
    </recommendedName>
    <alternativeName>
        <fullName evidence="10">D-alanyl-D-alanine-adding enzyme</fullName>
    </alternativeName>
</protein>
<keyword evidence="7 10" id="KW-0573">Peptidoglycan synthesis</keyword>
<dbReference type="InterPro" id="IPR036615">
    <property type="entry name" value="Mur_ligase_C_dom_sf"/>
</dbReference>
<comment type="function">
    <text evidence="10 11">Involved in cell wall formation. Catalyzes the final step in the synthesis of UDP-N-acetylmuramoyl-pentapeptide, the precursor of murein.</text>
</comment>
<comment type="pathway">
    <text evidence="10 11">Cell wall biogenesis; peptidoglycan biosynthesis.</text>
</comment>
<dbReference type="Gene3D" id="3.40.1190.10">
    <property type="entry name" value="Mur-like, catalytic domain"/>
    <property type="match status" value="1"/>
</dbReference>
<evidence type="ECO:0000313" key="15">
    <source>
        <dbReference type="EMBL" id="ASE38654.1"/>
    </source>
</evidence>
<organism evidence="15 17">
    <name type="scientific">Brevundimonas vesicularis</name>
    <name type="common">Pseudomonas vesicularis</name>
    <dbReference type="NCBI Taxonomy" id="41276"/>
    <lineage>
        <taxon>Bacteria</taxon>
        <taxon>Pseudomonadati</taxon>
        <taxon>Pseudomonadota</taxon>
        <taxon>Alphaproteobacteria</taxon>
        <taxon>Caulobacterales</taxon>
        <taxon>Caulobacteraceae</taxon>
        <taxon>Brevundimonas</taxon>
    </lineage>
</organism>
<dbReference type="GO" id="GO:0071555">
    <property type="term" value="P:cell wall organization"/>
    <property type="evidence" value="ECO:0007669"/>
    <property type="project" value="UniProtKB-KW"/>
</dbReference>
<evidence type="ECO:0000256" key="4">
    <source>
        <dbReference type="ARBA" id="ARBA00022741"/>
    </source>
</evidence>
<dbReference type="SUPFAM" id="SSF63418">
    <property type="entry name" value="MurE/MurF N-terminal domain"/>
    <property type="match status" value="1"/>
</dbReference>
<evidence type="ECO:0000256" key="10">
    <source>
        <dbReference type="HAMAP-Rule" id="MF_02019"/>
    </source>
</evidence>
<keyword evidence="1 10" id="KW-0963">Cytoplasm</keyword>
<evidence type="ECO:0000259" key="12">
    <source>
        <dbReference type="Pfam" id="PF01225"/>
    </source>
</evidence>
<keyword evidence="5 10" id="KW-0067">ATP-binding</keyword>
<evidence type="ECO:0000313" key="18">
    <source>
        <dbReference type="Proteomes" id="UP001272940"/>
    </source>
</evidence>
<dbReference type="GO" id="GO:0005524">
    <property type="term" value="F:ATP binding"/>
    <property type="evidence" value="ECO:0007669"/>
    <property type="project" value="UniProtKB-UniRule"/>
</dbReference>
<evidence type="ECO:0000256" key="1">
    <source>
        <dbReference type="ARBA" id="ARBA00022490"/>
    </source>
</evidence>
<dbReference type="EMBL" id="CP022048">
    <property type="protein sequence ID" value="ASE38654.1"/>
    <property type="molecule type" value="Genomic_DNA"/>
</dbReference>
<dbReference type="Proteomes" id="UP000197050">
    <property type="component" value="Chromosome"/>
</dbReference>
<keyword evidence="2 10" id="KW-0436">Ligase</keyword>
<dbReference type="Gene3D" id="3.90.190.20">
    <property type="entry name" value="Mur ligase, C-terminal domain"/>
    <property type="match status" value="1"/>
</dbReference>
<dbReference type="Pfam" id="PF08245">
    <property type="entry name" value="Mur_ligase_M"/>
    <property type="match status" value="1"/>
</dbReference>
<dbReference type="UniPathway" id="UPA00219"/>
<keyword evidence="18" id="KW-1185">Reference proteome</keyword>
<evidence type="ECO:0000313" key="16">
    <source>
        <dbReference type="EMBL" id="MDX2333339.1"/>
    </source>
</evidence>
<dbReference type="InterPro" id="IPR005863">
    <property type="entry name" value="UDP-N-AcMur_synth"/>
</dbReference>